<name>A0A9X3L9H6_9BACI</name>
<feature type="transmembrane region" description="Helical" evidence="2">
    <location>
        <begin position="48"/>
        <end position="69"/>
    </location>
</feature>
<keyword evidence="2" id="KW-1133">Transmembrane helix</keyword>
<feature type="coiled-coil region" evidence="1">
    <location>
        <begin position="140"/>
        <end position="167"/>
    </location>
</feature>
<dbReference type="EMBL" id="JAMKBI010000001">
    <property type="protein sequence ID" value="MCZ8531999.1"/>
    <property type="molecule type" value="Genomic_DNA"/>
</dbReference>
<sequence length="416" mass="47716">MNTWNWVAFFFPLFWFGYRKMYKPIFSILGISIVINLLGTVLGIDEVILNTVIGLAVSFTVGITGNNFYRLHALKRTREMSESNISDVELLKNEIQLRGGTSWKGVFGTIVLIGVYLLIVMNMGRFVLTNNKITESEPDYNIEFEIKKVLEDNIQALENENMDEYMSMVYTHAEQTTFAETKKMLSDLFENFDLAYELKDFEFLSISEQEVKVRVTQITTLVEGENFQDNESIFIHILKPQKEEWKFFNSEVESIKYLAEDQSVKTNSETISNEPSYITALQAPSMFDFFITKKIDVNNDGILETISFRGGPEESSSYSNNNVEIIVELDDTDMTSLTISAENAPILYFYDINHDGWMEIFYETGARIIGTEMYQFTPDGLAKVTTLNGSVVKFNPNEVITSEYNYIFDKSLIVSN</sequence>
<dbReference type="InterPro" id="IPR028994">
    <property type="entry name" value="Integrin_alpha_N"/>
</dbReference>
<evidence type="ECO:0000313" key="3">
    <source>
        <dbReference type="EMBL" id="MCZ8531999.1"/>
    </source>
</evidence>
<keyword evidence="2" id="KW-0472">Membrane</keyword>
<dbReference type="AlphaFoldDB" id="A0A9X3L9H6"/>
<evidence type="ECO:0000256" key="1">
    <source>
        <dbReference type="SAM" id="Coils"/>
    </source>
</evidence>
<dbReference type="Pfam" id="PF10947">
    <property type="entry name" value="DUF2628"/>
    <property type="match status" value="1"/>
</dbReference>
<feature type="transmembrane region" description="Helical" evidence="2">
    <location>
        <begin position="106"/>
        <end position="128"/>
    </location>
</feature>
<dbReference type="RefSeq" id="WP_269920672.1">
    <property type="nucleotide sequence ID" value="NZ_JAMKBI010000001.1"/>
</dbReference>
<reference evidence="3" key="1">
    <citation type="submission" date="2022-05" db="EMBL/GenBank/DDBJ databases">
        <authorList>
            <person name="Colautti A."/>
            <person name="Iacumin L."/>
        </authorList>
    </citation>
    <scope>NUCLEOTIDE SEQUENCE</scope>
    <source>
        <strain evidence="3">DSM 30747</strain>
    </source>
</reference>
<evidence type="ECO:0000313" key="4">
    <source>
        <dbReference type="Proteomes" id="UP001152172"/>
    </source>
</evidence>
<keyword evidence="4" id="KW-1185">Reference proteome</keyword>
<evidence type="ECO:0000256" key="2">
    <source>
        <dbReference type="SAM" id="Phobius"/>
    </source>
</evidence>
<proteinExistence type="predicted"/>
<keyword evidence="1" id="KW-0175">Coiled coil</keyword>
<organism evidence="3 4">
    <name type="scientific">Psychrobacillus psychrodurans</name>
    <dbReference type="NCBI Taxonomy" id="126157"/>
    <lineage>
        <taxon>Bacteria</taxon>
        <taxon>Bacillati</taxon>
        <taxon>Bacillota</taxon>
        <taxon>Bacilli</taxon>
        <taxon>Bacillales</taxon>
        <taxon>Bacillaceae</taxon>
        <taxon>Psychrobacillus</taxon>
    </lineage>
</organism>
<keyword evidence="2" id="KW-0812">Transmembrane</keyword>
<comment type="caution">
    <text evidence="3">The sequence shown here is derived from an EMBL/GenBank/DDBJ whole genome shotgun (WGS) entry which is preliminary data.</text>
</comment>
<accession>A0A9X3L9H6</accession>
<dbReference type="SUPFAM" id="SSF69318">
    <property type="entry name" value="Integrin alpha N-terminal domain"/>
    <property type="match status" value="1"/>
</dbReference>
<feature type="transmembrane region" description="Helical" evidence="2">
    <location>
        <begin position="21"/>
        <end position="42"/>
    </location>
</feature>
<protein>
    <submittedName>
        <fullName evidence="3">DUF2628 domain-containing protein</fullName>
    </submittedName>
</protein>
<gene>
    <name evidence="3" type="ORF">M9R61_01400</name>
</gene>
<dbReference type="Proteomes" id="UP001152172">
    <property type="component" value="Unassembled WGS sequence"/>
</dbReference>
<dbReference type="InterPro" id="IPR024399">
    <property type="entry name" value="DUF2628"/>
</dbReference>